<dbReference type="SUPFAM" id="SSF53448">
    <property type="entry name" value="Nucleotide-diphospho-sugar transferases"/>
    <property type="match status" value="1"/>
</dbReference>
<organism evidence="1 2">
    <name type="scientific">Neobacillus bataviensis LMG 21833</name>
    <dbReference type="NCBI Taxonomy" id="1117379"/>
    <lineage>
        <taxon>Bacteria</taxon>
        <taxon>Bacillati</taxon>
        <taxon>Bacillota</taxon>
        <taxon>Bacilli</taxon>
        <taxon>Bacillales</taxon>
        <taxon>Bacillaceae</taxon>
        <taxon>Neobacillus</taxon>
    </lineage>
</organism>
<dbReference type="OrthoDB" id="186344at2"/>
<keyword evidence="2" id="KW-1185">Reference proteome</keyword>
<sequence length="318" mass="37532">MASKAKVRDQPDSENFFCMIVTNGRLYQGLALLASLFQVMGNDFFLFIHCVDDESRKLIKKLKYKNLYLIREKKLDKGIRLLKEQRKIHEYCWTLKPAICEYVLTSFPNVKRITYLDSDLYFWGDPRWIFKNQPDCSVLLSNEEKYKPNMNQAALKRRIKITGLYNSGFISFKRDEIGLKSVKWWKEKCLENCKISPEEGLFGDQKYLDELSMLFPGICSITTPGVNIGPWNELKYQFSNVNDSIFIDDQLLIFYHFSGLRVISEDKIQSVYRGNQKNLPFIYQKYQIELSNVVYLVKNMEPNFYGFANKSDLQKYWN</sequence>
<evidence type="ECO:0000313" key="1">
    <source>
        <dbReference type="EMBL" id="EKN67605.1"/>
    </source>
</evidence>
<dbReference type="RefSeq" id="WP_007085565.1">
    <property type="nucleotide sequence ID" value="NZ_AJLS01000074.1"/>
</dbReference>
<accession>K6C922</accession>
<gene>
    <name evidence="1" type="ORF">BABA_12785</name>
</gene>
<dbReference type="STRING" id="1117379.BABA_12785"/>
<proteinExistence type="predicted"/>
<dbReference type="GO" id="GO:0016740">
    <property type="term" value="F:transferase activity"/>
    <property type="evidence" value="ECO:0007669"/>
    <property type="project" value="UniProtKB-KW"/>
</dbReference>
<name>K6C922_9BACI</name>
<dbReference type="PATRIC" id="fig|1117379.3.peg.2657"/>
<reference evidence="1 2" key="1">
    <citation type="journal article" date="2012" name="Front. Microbiol.">
        <title>Redundancy and modularity in membrane-associated dissimilatory nitrate reduction in Bacillus.</title>
        <authorList>
            <person name="Heylen K."/>
            <person name="Keltjens J."/>
        </authorList>
    </citation>
    <scope>NUCLEOTIDE SEQUENCE [LARGE SCALE GENOMIC DNA]</scope>
    <source>
        <strain evidence="2">LMG 21833T</strain>
    </source>
</reference>
<dbReference type="EMBL" id="AJLS01000074">
    <property type="protein sequence ID" value="EKN67605.1"/>
    <property type="molecule type" value="Genomic_DNA"/>
</dbReference>
<dbReference type="AlphaFoldDB" id="K6C922"/>
<protein>
    <submittedName>
        <fullName evidence="1">Glycosyltransferase</fullName>
    </submittedName>
</protein>
<comment type="caution">
    <text evidence="1">The sequence shown here is derived from an EMBL/GenBank/DDBJ whole genome shotgun (WGS) entry which is preliminary data.</text>
</comment>
<dbReference type="Proteomes" id="UP000006316">
    <property type="component" value="Unassembled WGS sequence"/>
</dbReference>
<evidence type="ECO:0000313" key="2">
    <source>
        <dbReference type="Proteomes" id="UP000006316"/>
    </source>
</evidence>
<dbReference type="eggNOG" id="COG1442">
    <property type="taxonomic scope" value="Bacteria"/>
</dbReference>
<keyword evidence="1" id="KW-0808">Transferase</keyword>
<dbReference type="InterPro" id="IPR029044">
    <property type="entry name" value="Nucleotide-diphossugar_trans"/>
</dbReference>
<dbReference type="Gene3D" id="3.90.550.10">
    <property type="entry name" value="Spore Coat Polysaccharide Biosynthesis Protein SpsA, Chain A"/>
    <property type="match status" value="1"/>
</dbReference>